<evidence type="ECO:0000256" key="1">
    <source>
        <dbReference type="ARBA" id="ARBA00022849"/>
    </source>
</evidence>
<dbReference type="InterPro" id="IPR036390">
    <property type="entry name" value="WH_DNA-bd_sf"/>
</dbReference>
<dbReference type="SUPFAM" id="SSF46785">
    <property type="entry name" value="Winged helix' DNA-binding domain"/>
    <property type="match status" value="1"/>
</dbReference>
<sequence length="127" mass="14839">MNNAAYSHIRIYIVNVMNASEFYKNLADPTRLRCLYLLSQCDSLCVCDFMAILNAPQSRISRHFKYLRDAGLVLDERRDQWVHYQLHPQLSDPWNALLQKNMQALAHEDPFADDLSRLNTYLKEGCC</sequence>
<accession>A0ABV7J7T0</accession>
<proteinExistence type="predicted"/>
<dbReference type="InterPro" id="IPR011991">
    <property type="entry name" value="ArsR-like_HTH"/>
</dbReference>
<protein>
    <submittedName>
        <fullName evidence="6">ArsR/SmtB family transcription factor</fullName>
    </submittedName>
</protein>
<dbReference type="PANTHER" id="PTHR33154:SF18">
    <property type="entry name" value="ARSENICAL RESISTANCE OPERON REPRESSOR"/>
    <property type="match status" value="1"/>
</dbReference>
<dbReference type="EMBL" id="JBHRTS010000001">
    <property type="protein sequence ID" value="MFC3192731.1"/>
    <property type="molecule type" value="Genomic_DNA"/>
</dbReference>
<comment type="caution">
    <text evidence="6">The sequence shown here is derived from an EMBL/GenBank/DDBJ whole genome shotgun (WGS) entry which is preliminary data.</text>
</comment>
<keyword evidence="1" id="KW-0059">Arsenical resistance</keyword>
<evidence type="ECO:0000313" key="7">
    <source>
        <dbReference type="Proteomes" id="UP001595533"/>
    </source>
</evidence>
<evidence type="ECO:0000259" key="5">
    <source>
        <dbReference type="PROSITE" id="PS50987"/>
    </source>
</evidence>
<dbReference type="InterPro" id="IPR001845">
    <property type="entry name" value="HTH_ArsR_DNA-bd_dom"/>
</dbReference>
<feature type="domain" description="HTH arsR-type" evidence="5">
    <location>
        <begin position="11"/>
        <end position="112"/>
    </location>
</feature>
<dbReference type="PRINTS" id="PR00778">
    <property type="entry name" value="HTHARSR"/>
</dbReference>
<dbReference type="RefSeq" id="WP_077409418.1">
    <property type="nucleotide sequence ID" value="NZ_JBHRTS010000001.1"/>
</dbReference>
<organism evidence="6 7">
    <name type="scientific">Marinicella sediminis</name>
    <dbReference type="NCBI Taxonomy" id="1792834"/>
    <lineage>
        <taxon>Bacteria</taxon>
        <taxon>Pseudomonadati</taxon>
        <taxon>Pseudomonadota</taxon>
        <taxon>Gammaproteobacteria</taxon>
        <taxon>Lysobacterales</taxon>
        <taxon>Marinicellaceae</taxon>
        <taxon>Marinicella</taxon>
    </lineage>
</organism>
<evidence type="ECO:0000256" key="4">
    <source>
        <dbReference type="ARBA" id="ARBA00023163"/>
    </source>
</evidence>
<dbReference type="PROSITE" id="PS50987">
    <property type="entry name" value="HTH_ARSR_2"/>
    <property type="match status" value="1"/>
</dbReference>
<keyword evidence="3" id="KW-0238">DNA-binding</keyword>
<dbReference type="SMART" id="SM00418">
    <property type="entry name" value="HTH_ARSR"/>
    <property type="match status" value="1"/>
</dbReference>
<keyword evidence="4" id="KW-0804">Transcription</keyword>
<name>A0ABV7J7T0_9GAMM</name>
<evidence type="ECO:0000256" key="2">
    <source>
        <dbReference type="ARBA" id="ARBA00023015"/>
    </source>
</evidence>
<evidence type="ECO:0000256" key="3">
    <source>
        <dbReference type="ARBA" id="ARBA00023125"/>
    </source>
</evidence>
<dbReference type="Gene3D" id="1.10.10.10">
    <property type="entry name" value="Winged helix-like DNA-binding domain superfamily/Winged helix DNA-binding domain"/>
    <property type="match status" value="1"/>
</dbReference>
<dbReference type="PANTHER" id="PTHR33154">
    <property type="entry name" value="TRANSCRIPTIONAL REGULATOR, ARSR FAMILY"/>
    <property type="match status" value="1"/>
</dbReference>
<dbReference type="InterPro" id="IPR051081">
    <property type="entry name" value="HTH_MetalResp_TranReg"/>
</dbReference>
<reference evidence="7" key="1">
    <citation type="journal article" date="2019" name="Int. J. Syst. Evol. Microbiol.">
        <title>The Global Catalogue of Microorganisms (GCM) 10K type strain sequencing project: providing services to taxonomists for standard genome sequencing and annotation.</title>
        <authorList>
            <consortium name="The Broad Institute Genomics Platform"/>
            <consortium name="The Broad Institute Genome Sequencing Center for Infectious Disease"/>
            <person name="Wu L."/>
            <person name="Ma J."/>
        </authorList>
    </citation>
    <scope>NUCLEOTIDE SEQUENCE [LARGE SCALE GENOMIC DNA]</scope>
    <source>
        <strain evidence="7">KCTC 42953</strain>
    </source>
</reference>
<dbReference type="NCBIfam" id="NF033788">
    <property type="entry name" value="HTH_metalloreg"/>
    <property type="match status" value="1"/>
</dbReference>
<dbReference type="Pfam" id="PF01022">
    <property type="entry name" value="HTH_5"/>
    <property type="match status" value="1"/>
</dbReference>
<evidence type="ECO:0000313" key="6">
    <source>
        <dbReference type="EMBL" id="MFC3192731.1"/>
    </source>
</evidence>
<keyword evidence="7" id="KW-1185">Reference proteome</keyword>
<dbReference type="InterPro" id="IPR036388">
    <property type="entry name" value="WH-like_DNA-bd_sf"/>
</dbReference>
<dbReference type="CDD" id="cd00090">
    <property type="entry name" value="HTH_ARSR"/>
    <property type="match status" value="1"/>
</dbReference>
<dbReference type="Proteomes" id="UP001595533">
    <property type="component" value="Unassembled WGS sequence"/>
</dbReference>
<keyword evidence="2" id="KW-0805">Transcription regulation</keyword>
<gene>
    <name evidence="6" type="ORF">ACFODZ_00625</name>
</gene>